<sequence>MRGVVIGGFSVLGLVGFCLLIFSSPNLAFFWLFLELVTLSTVPLFFLGGGFECLSGLFNYIIASGVSSSLILCGVLHSDLLFVLVTGLLLKFGLFPLWGWVYSVSLNSNWLVVWSLSTFLKAPVFFLPLFLASGGYSLVNMLSCLSFLVLSVLFWVYSYSWFYCWCHMMLASSAALVSMCLVLASDVLFFIFFVYVFWCSLVILFFSYCGEGGGVFGLWGYYFFCFLLLSMPVSVSIFYKLVMVAGMFSCWFFVLFCWIVYSISEQVYLLKFIMSFDLPKSFCGVFSVV</sequence>
<feature type="transmembrane region" description="Helical" evidence="1">
    <location>
        <begin position="57"/>
        <end position="76"/>
    </location>
</feature>
<name>A0A1S6JPL1_9TREM</name>
<feature type="transmembrane region" description="Helical" evidence="1">
    <location>
        <begin position="6"/>
        <end position="22"/>
    </location>
</feature>
<feature type="transmembrane region" description="Helical" evidence="1">
    <location>
        <begin position="111"/>
        <end position="131"/>
    </location>
</feature>
<keyword evidence="1" id="KW-0472">Membrane</keyword>
<geneLocation type="mitochondrion" evidence="2"/>
<keyword evidence="1" id="KW-1133">Transmembrane helix</keyword>
<feature type="transmembrane region" description="Helical" evidence="1">
    <location>
        <begin position="138"/>
        <end position="156"/>
    </location>
</feature>
<accession>A0A1S6JPL1</accession>
<evidence type="ECO:0000313" key="2">
    <source>
        <dbReference type="EMBL" id="AQS80280.1"/>
    </source>
</evidence>
<organism evidence="2">
    <name type="scientific">Fasciola jacksoni</name>
    <dbReference type="NCBI Taxonomy" id="465907"/>
    <lineage>
        <taxon>Eukaryota</taxon>
        <taxon>Metazoa</taxon>
        <taxon>Spiralia</taxon>
        <taxon>Lophotrochozoa</taxon>
        <taxon>Platyhelminthes</taxon>
        <taxon>Trematoda</taxon>
        <taxon>Digenea</taxon>
        <taxon>Plagiorchiida</taxon>
        <taxon>Echinostomata</taxon>
        <taxon>Echinostomatoidea</taxon>
        <taxon>Fasciolidae</taxon>
        <taxon>Fasciola</taxon>
    </lineage>
</organism>
<feature type="transmembrane region" description="Helical" evidence="1">
    <location>
        <begin position="81"/>
        <end position="99"/>
    </location>
</feature>
<feature type="transmembrane region" description="Helical" evidence="1">
    <location>
        <begin position="187"/>
        <end position="206"/>
    </location>
</feature>
<keyword evidence="2" id="KW-0496">Mitochondrion</keyword>
<gene>
    <name evidence="2" type="primary">ND2</name>
</gene>
<feature type="transmembrane region" description="Helical" evidence="1">
    <location>
        <begin position="212"/>
        <end position="229"/>
    </location>
</feature>
<dbReference type="AlphaFoldDB" id="A0A1S6JPL1"/>
<evidence type="ECO:0000256" key="1">
    <source>
        <dbReference type="SAM" id="Phobius"/>
    </source>
</evidence>
<feature type="transmembrane region" description="Helical" evidence="1">
    <location>
        <begin position="162"/>
        <end position="182"/>
    </location>
</feature>
<feature type="transmembrane region" description="Helical" evidence="1">
    <location>
        <begin position="241"/>
        <end position="261"/>
    </location>
</feature>
<reference evidence="2" key="1">
    <citation type="submission" date="2016-08" db="EMBL/GenBank/DDBJ databases">
        <title>The complete mitochondrial genome of Fasciola jacksoni Cobbold, 1882: genomic comparison to elucidate trematode position in the family Fasciolidae (Trematoda: Platyhelminthes).</title>
        <authorList>
            <person name="Le T.H."/>
            <person name="Nguyen T.B.N."/>
            <person name="Mas-Coma S."/>
            <person name="Blair D."/>
            <person name="Rajapakse R.P.V.J."/>
        </authorList>
    </citation>
    <scope>NUCLEOTIDE SEQUENCE</scope>
    <source>
        <strain evidence="2">Madu</strain>
    </source>
</reference>
<dbReference type="EMBL" id="KX787886">
    <property type="protein sequence ID" value="AQS80280.1"/>
    <property type="molecule type" value="Genomic_DNA"/>
</dbReference>
<protein>
    <submittedName>
        <fullName evidence="2">NADH dehydrogenase subunit 2</fullName>
    </submittedName>
</protein>
<keyword evidence="1" id="KW-0812">Transmembrane</keyword>
<feature type="transmembrane region" description="Helical" evidence="1">
    <location>
        <begin position="29"/>
        <end position="51"/>
    </location>
</feature>
<proteinExistence type="predicted"/>